<sequence length="550" mass="62800">MSLFIKKSGLKLAILSAGLGLASILFSSAYASNQTSPLGTNTNELNEEDSSVPFVDLFRSALPFEDARPWMTGANVQLDADGWPSRLNGQIAGSRFLSNLPAKAIPEGNYTVLYDGVGKMQYGGDAKIISSQPGRDIIQLTPGADNKYDGSLRIRESDPRNYVRNIRILPPGGICANNPFQRVGGPQACRGNYQAFATHYAQILFNPDYLNYMKDFKVIRFMNMAGISNNPQRSWNQRQKVTDATWGGKQENRGAPIEIQIELANRLNAHPWFTLHHAADNGYVHNFANLVRQKLRGNLRPHIEYSNETWNFIFLQGNYVRDQGMARQLDTNKNRAGYRYYSERSVEIFKIWERVFGGPQRLVRILSGWTISKDVAETILSHKDAYKHADAFAIAPYFFGDHNSIRLVRNLNQAFDLITNDQYRYSINNTLKFIKEQKAIADKYGVKLMAYEGGQGLVDFKTKHDMEMPNPILYQANRHPRMEQFYNQFLQGWKQAGGTLFAHYSSPRTYRRYGSWGSKEYITQPLSQAPKHRALLNFNRRNPCWWQGCR</sequence>
<dbReference type="AlphaFoldDB" id="A0A6S6TE89"/>
<evidence type="ECO:0000313" key="2">
    <source>
        <dbReference type="EMBL" id="CAA6821521.1"/>
    </source>
</evidence>
<name>A0A6S6TE89_9GAMM</name>
<evidence type="ECO:0000256" key="1">
    <source>
        <dbReference type="SAM" id="SignalP"/>
    </source>
</evidence>
<feature type="chain" id="PRO_5028439731" description="Cellulose-binding domain protein" evidence="1">
    <location>
        <begin position="32"/>
        <end position="550"/>
    </location>
</feature>
<accession>A0A6S6TE89</accession>
<feature type="signal peptide" evidence="1">
    <location>
        <begin position="1"/>
        <end position="31"/>
    </location>
</feature>
<evidence type="ECO:0008006" key="3">
    <source>
        <dbReference type="Google" id="ProtNLM"/>
    </source>
</evidence>
<keyword evidence="1" id="KW-0732">Signal</keyword>
<reference evidence="2" key="1">
    <citation type="submission" date="2020-01" db="EMBL/GenBank/DDBJ databases">
        <authorList>
            <person name="Meier V. D."/>
            <person name="Meier V D."/>
        </authorList>
    </citation>
    <scope>NUCLEOTIDE SEQUENCE</scope>
    <source>
        <strain evidence="2">HLG_WM_MAG_09</strain>
    </source>
</reference>
<protein>
    <recommendedName>
        <fullName evidence="3">Cellulose-binding domain protein</fullName>
    </recommendedName>
</protein>
<gene>
    <name evidence="2" type="ORF">HELGO_WM15875</name>
</gene>
<organism evidence="2">
    <name type="scientific">uncultured Thiotrichaceae bacterium</name>
    <dbReference type="NCBI Taxonomy" id="298394"/>
    <lineage>
        <taxon>Bacteria</taxon>
        <taxon>Pseudomonadati</taxon>
        <taxon>Pseudomonadota</taxon>
        <taxon>Gammaproteobacteria</taxon>
        <taxon>Thiotrichales</taxon>
        <taxon>Thiotrichaceae</taxon>
        <taxon>environmental samples</taxon>
    </lineage>
</organism>
<dbReference type="EMBL" id="CACVAT010000359">
    <property type="protein sequence ID" value="CAA6821521.1"/>
    <property type="molecule type" value="Genomic_DNA"/>
</dbReference>
<proteinExistence type="predicted"/>